<evidence type="ECO:0000256" key="1">
    <source>
        <dbReference type="SAM" id="MobiDB-lite"/>
    </source>
</evidence>
<evidence type="ECO:0008006" key="4">
    <source>
        <dbReference type="Google" id="ProtNLM"/>
    </source>
</evidence>
<feature type="compositionally biased region" description="Basic and acidic residues" evidence="1">
    <location>
        <begin position="127"/>
        <end position="140"/>
    </location>
</feature>
<evidence type="ECO:0000313" key="2">
    <source>
        <dbReference type="EMBL" id="GAB0133924.1"/>
    </source>
</evidence>
<dbReference type="EMBL" id="BAAFGZ010000061">
    <property type="protein sequence ID" value="GAB0133924.1"/>
    <property type="molecule type" value="Genomic_DNA"/>
</dbReference>
<gene>
    <name evidence="2" type="primary">g2318</name>
    <name evidence="2" type="ORF">EsDP_00002318</name>
</gene>
<evidence type="ECO:0000313" key="3">
    <source>
        <dbReference type="Proteomes" id="UP001562357"/>
    </source>
</evidence>
<keyword evidence="3" id="KW-1185">Reference proteome</keyword>
<dbReference type="PANTHER" id="PTHR21521">
    <property type="entry name" value="AMUN, ISOFORM A"/>
    <property type="match status" value="1"/>
</dbReference>
<feature type="region of interest" description="Disordered" evidence="1">
    <location>
        <begin position="127"/>
        <end position="185"/>
    </location>
</feature>
<feature type="compositionally biased region" description="Basic residues" evidence="1">
    <location>
        <begin position="176"/>
        <end position="185"/>
    </location>
</feature>
<name>A0ABQ0CKE8_9HYPO</name>
<dbReference type="PANTHER" id="PTHR21521:SF0">
    <property type="entry name" value="AMUN, ISOFORM A"/>
    <property type="match status" value="1"/>
</dbReference>
<organism evidence="2 3">
    <name type="scientific">Epichloe bromicola</name>
    <dbReference type="NCBI Taxonomy" id="79588"/>
    <lineage>
        <taxon>Eukaryota</taxon>
        <taxon>Fungi</taxon>
        <taxon>Dikarya</taxon>
        <taxon>Ascomycota</taxon>
        <taxon>Pezizomycotina</taxon>
        <taxon>Sordariomycetes</taxon>
        <taxon>Hypocreomycetidae</taxon>
        <taxon>Hypocreales</taxon>
        <taxon>Clavicipitaceae</taxon>
        <taxon>Epichloe</taxon>
    </lineage>
</organism>
<reference evidence="3" key="1">
    <citation type="submission" date="2024-06" db="EMBL/GenBank/DDBJ databases">
        <title>Draft Genome Sequences of Epichloe bromicola Strains Isolated from Elymus ciliaris.</title>
        <authorList>
            <consortium name="Epichloe bromicola genome sequencing consortium"/>
            <person name="Miura A."/>
            <person name="Imano S."/>
            <person name="Ashida A."/>
            <person name="Sato I."/>
            <person name="Chiba S."/>
            <person name="Tanaka A."/>
            <person name="Camagna M."/>
            <person name="Takemoto D."/>
        </authorList>
    </citation>
    <scope>NUCLEOTIDE SEQUENCE [LARGE SCALE GENOMIC DNA]</scope>
    <source>
        <strain evidence="3">DP</strain>
    </source>
</reference>
<comment type="caution">
    <text evidence="2">The sequence shown here is derived from an EMBL/GenBank/DDBJ whole genome shotgun (WGS) entry which is preliminary data.</text>
</comment>
<accession>A0ABQ0CKE8</accession>
<dbReference type="Proteomes" id="UP001562357">
    <property type="component" value="Unassembled WGS sequence"/>
</dbReference>
<protein>
    <recommendedName>
        <fullName evidence="4">ADA HAT complex component 1</fullName>
    </recommendedName>
</protein>
<sequence length="185" mass="20248">MSLVTSNDAQTTRETISSAVTTYRASSGSHDAPQKALDILTKLRGIGPVTASLLLNVHDPQRAVFFSDEAYWWLCCGGHKDAIKYSAKEYRALCEKAAALGERLGADMVDVEKAAYVAMRRGVEEGKTAARGKENGNKGRVDKKKRPRGEDDLGDDKDSPKRNMVAKEHVAAGATKLRRSKRRKA</sequence>
<proteinExistence type="predicted"/>
<feature type="compositionally biased region" description="Basic and acidic residues" evidence="1">
    <location>
        <begin position="148"/>
        <end position="170"/>
    </location>
</feature>